<dbReference type="PROSITE" id="PS50181">
    <property type="entry name" value="FBOX"/>
    <property type="match status" value="1"/>
</dbReference>
<dbReference type="Gene3D" id="1.20.1280.50">
    <property type="match status" value="1"/>
</dbReference>
<dbReference type="InterPro" id="IPR036047">
    <property type="entry name" value="F-box-like_dom_sf"/>
</dbReference>
<dbReference type="InterPro" id="IPR013187">
    <property type="entry name" value="F-box-assoc_dom_typ3"/>
</dbReference>
<evidence type="ECO:0000313" key="2">
    <source>
        <dbReference type="EMBL" id="KAE8729775.1"/>
    </source>
</evidence>
<evidence type="ECO:0000259" key="1">
    <source>
        <dbReference type="PROSITE" id="PS50181"/>
    </source>
</evidence>
<dbReference type="InterPro" id="IPR050796">
    <property type="entry name" value="SCF_F-box_component"/>
</dbReference>
<dbReference type="InterPro" id="IPR001810">
    <property type="entry name" value="F-box_dom"/>
</dbReference>
<evidence type="ECO:0000313" key="3">
    <source>
        <dbReference type="Proteomes" id="UP000436088"/>
    </source>
</evidence>
<accession>A0A6A3CK68</accession>
<dbReference type="NCBIfam" id="TIGR01640">
    <property type="entry name" value="F_box_assoc_1"/>
    <property type="match status" value="1"/>
</dbReference>
<dbReference type="EMBL" id="VEPZ02000218">
    <property type="protein sequence ID" value="KAE8729775.1"/>
    <property type="molecule type" value="Genomic_DNA"/>
</dbReference>
<feature type="domain" description="F-box" evidence="1">
    <location>
        <begin position="5"/>
        <end position="51"/>
    </location>
</feature>
<gene>
    <name evidence="2" type="ORF">F3Y22_tig00003398pilonHSYRG00233</name>
</gene>
<name>A0A6A3CK68_HIBSY</name>
<dbReference type="InterPro" id="IPR017451">
    <property type="entry name" value="F-box-assoc_interact_dom"/>
</dbReference>
<reference evidence="2" key="1">
    <citation type="submission" date="2019-09" db="EMBL/GenBank/DDBJ databases">
        <title>Draft genome information of white flower Hibiscus syriacus.</title>
        <authorList>
            <person name="Kim Y.-M."/>
        </authorList>
    </citation>
    <scope>NUCLEOTIDE SEQUENCE [LARGE SCALE GENOMIC DNA]</scope>
    <source>
        <strain evidence="2">YM2019G1</strain>
    </source>
</reference>
<dbReference type="PANTHER" id="PTHR31672:SF13">
    <property type="entry name" value="F-BOX PROTEIN CPR30-LIKE"/>
    <property type="match status" value="1"/>
</dbReference>
<dbReference type="CDD" id="cd22157">
    <property type="entry name" value="F-box_AtFBW1-like"/>
    <property type="match status" value="1"/>
</dbReference>
<proteinExistence type="predicted"/>
<sequence>MQGSIKTRLELPEMLVLEILSKLHVKSLIRFRCVCKPWSSSFETPHFITKHHRNNLKNNNLNLLIKRCHGATRDDIHYFSQLSTEKDQNFRVKHNIHLPFFENFVHAPLVHGPCNGILCLAEPVVGHNVALWNPSTREFKILPQSTVQRPPGLEYTSFDRLGFGYDSQTDDFKVVIFVSNCFTWENEEGMSIYSHSIDQVELYSLKSDSWKEISFSGVDGYDSSLFNNYVSGFIYWQACTVDDLILSFDMVNEKFSTSPLPEFGGSLEQYYLDLLDFNGFLGAIFYPREGTNKSFDLWVMNGSWTKQFSVESILGAERPLGFWKNGELFLESSDQELVLFDPSIKELRNLGIHAYQETMRITTYVESLVTLNGRLEHEEYIIRRPAEGESN</sequence>
<dbReference type="PANTHER" id="PTHR31672">
    <property type="entry name" value="BNACNNG10540D PROTEIN"/>
    <property type="match status" value="1"/>
</dbReference>
<dbReference type="AlphaFoldDB" id="A0A6A3CK68"/>
<comment type="caution">
    <text evidence="2">The sequence shown here is derived from an EMBL/GenBank/DDBJ whole genome shotgun (WGS) entry which is preliminary data.</text>
</comment>
<organism evidence="2 3">
    <name type="scientific">Hibiscus syriacus</name>
    <name type="common">Rose of Sharon</name>
    <dbReference type="NCBI Taxonomy" id="106335"/>
    <lineage>
        <taxon>Eukaryota</taxon>
        <taxon>Viridiplantae</taxon>
        <taxon>Streptophyta</taxon>
        <taxon>Embryophyta</taxon>
        <taxon>Tracheophyta</taxon>
        <taxon>Spermatophyta</taxon>
        <taxon>Magnoliopsida</taxon>
        <taxon>eudicotyledons</taxon>
        <taxon>Gunneridae</taxon>
        <taxon>Pentapetalae</taxon>
        <taxon>rosids</taxon>
        <taxon>malvids</taxon>
        <taxon>Malvales</taxon>
        <taxon>Malvaceae</taxon>
        <taxon>Malvoideae</taxon>
        <taxon>Hibiscus</taxon>
    </lineage>
</organism>
<protein>
    <recommendedName>
        <fullName evidence="1">F-box domain-containing protein</fullName>
    </recommendedName>
</protein>
<dbReference type="Proteomes" id="UP000436088">
    <property type="component" value="Unassembled WGS sequence"/>
</dbReference>
<keyword evidence="3" id="KW-1185">Reference proteome</keyword>
<dbReference type="Pfam" id="PF08268">
    <property type="entry name" value="FBA_3"/>
    <property type="match status" value="1"/>
</dbReference>
<dbReference type="Pfam" id="PF00646">
    <property type="entry name" value="F-box"/>
    <property type="match status" value="1"/>
</dbReference>
<dbReference type="SUPFAM" id="SSF81383">
    <property type="entry name" value="F-box domain"/>
    <property type="match status" value="1"/>
</dbReference>